<dbReference type="OrthoDB" id="2084272at2"/>
<dbReference type="InterPro" id="IPR025234">
    <property type="entry name" value="YjzH-like"/>
</dbReference>
<dbReference type="PATRIC" id="fig|1158607.3.peg.1953"/>
<protein>
    <recommendedName>
        <fullName evidence="3">DUF4177 domain-containing protein</fullName>
    </recommendedName>
</protein>
<reference evidence="1 2" key="1">
    <citation type="submission" date="2013-02" db="EMBL/GenBank/DDBJ databases">
        <title>The Genome Sequence of Enterococcus pallens BAA-351.</title>
        <authorList>
            <consortium name="The Broad Institute Genome Sequencing Platform"/>
            <consortium name="The Broad Institute Genome Sequencing Center for Infectious Disease"/>
            <person name="Earl A.M."/>
            <person name="Gilmore M.S."/>
            <person name="Lebreton F."/>
            <person name="Walker B."/>
            <person name="Young S.K."/>
            <person name="Zeng Q."/>
            <person name="Gargeya S."/>
            <person name="Fitzgerald M."/>
            <person name="Haas B."/>
            <person name="Abouelleil A."/>
            <person name="Alvarado L."/>
            <person name="Arachchi H.M."/>
            <person name="Berlin A.M."/>
            <person name="Chapman S.B."/>
            <person name="Dewar J."/>
            <person name="Goldberg J."/>
            <person name="Griggs A."/>
            <person name="Gujja S."/>
            <person name="Hansen M."/>
            <person name="Howarth C."/>
            <person name="Imamovic A."/>
            <person name="Larimer J."/>
            <person name="McCowan C."/>
            <person name="Murphy C."/>
            <person name="Neiman D."/>
            <person name="Pearson M."/>
            <person name="Priest M."/>
            <person name="Roberts A."/>
            <person name="Saif S."/>
            <person name="Shea T."/>
            <person name="Sisk P."/>
            <person name="Sykes S."/>
            <person name="Wortman J."/>
            <person name="Nusbaum C."/>
            <person name="Birren B."/>
        </authorList>
    </citation>
    <scope>NUCLEOTIDE SEQUENCE [LARGE SCALE GENOMIC DNA]</scope>
    <source>
        <strain evidence="1 2">ATCC BAA-351</strain>
    </source>
</reference>
<name>R2SFX3_9ENTE</name>
<dbReference type="eggNOG" id="ENOG50307WG">
    <property type="taxonomic scope" value="Bacteria"/>
</dbReference>
<accession>R2SFX3</accession>
<dbReference type="Proteomes" id="UP000013782">
    <property type="component" value="Unassembled WGS sequence"/>
</dbReference>
<dbReference type="HOGENOM" id="CLU_2824461_0_0_9"/>
<keyword evidence="2" id="KW-1185">Reference proteome</keyword>
<evidence type="ECO:0000313" key="2">
    <source>
        <dbReference type="Proteomes" id="UP000013782"/>
    </source>
</evidence>
<evidence type="ECO:0008006" key="3">
    <source>
        <dbReference type="Google" id="ProtNLM"/>
    </source>
</evidence>
<gene>
    <name evidence="1" type="ORF">UAU_01985</name>
</gene>
<dbReference type="EMBL" id="AJAQ01000015">
    <property type="protein sequence ID" value="EOH94250.1"/>
    <property type="molecule type" value="Genomic_DNA"/>
</dbReference>
<dbReference type="RefSeq" id="WP_010756976.1">
    <property type="nucleotide sequence ID" value="NZ_ASWD01000001.1"/>
</dbReference>
<evidence type="ECO:0000313" key="1">
    <source>
        <dbReference type="EMBL" id="EOH94250.1"/>
    </source>
</evidence>
<dbReference type="AlphaFoldDB" id="R2SFX3"/>
<dbReference type="Pfam" id="PF13783">
    <property type="entry name" value="DUF4177"/>
    <property type="match status" value="1"/>
</dbReference>
<dbReference type="STRING" id="160454.RV10_GL001963"/>
<proteinExistence type="predicted"/>
<sequence>MYEYRSEILITGMKWVSDKADENDLYELDELINQRAREGWELATYSYMATTLQIRGATLITFKRLINE</sequence>
<organism evidence="1 2">
    <name type="scientific">Enterococcus pallens ATCC BAA-351</name>
    <dbReference type="NCBI Taxonomy" id="1158607"/>
    <lineage>
        <taxon>Bacteria</taxon>
        <taxon>Bacillati</taxon>
        <taxon>Bacillota</taxon>
        <taxon>Bacilli</taxon>
        <taxon>Lactobacillales</taxon>
        <taxon>Enterococcaceae</taxon>
        <taxon>Enterococcus</taxon>
    </lineage>
</organism>
<comment type="caution">
    <text evidence="1">The sequence shown here is derived from an EMBL/GenBank/DDBJ whole genome shotgun (WGS) entry which is preliminary data.</text>
</comment>